<reference evidence="4" key="1">
    <citation type="journal article" date="2019" name="Int. J. Syst. Evol. Microbiol.">
        <title>The Global Catalogue of Microorganisms (GCM) 10K type strain sequencing project: providing services to taxonomists for standard genome sequencing and annotation.</title>
        <authorList>
            <consortium name="The Broad Institute Genomics Platform"/>
            <consortium name="The Broad Institute Genome Sequencing Center for Infectious Disease"/>
            <person name="Wu L."/>
            <person name="Ma J."/>
        </authorList>
    </citation>
    <scope>NUCLEOTIDE SEQUENCE [LARGE SCALE GENOMIC DNA]</scope>
    <source>
        <strain evidence="4">TISTR 1827</strain>
    </source>
</reference>
<name>A0ABW5R4A2_9BACL</name>
<evidence type="ECO:0000313" key="3">
    <source>
        <dbReference type="EMBL" id="MFD2663315.1"/>
    </source>
</evidence>
<dbReference type="Pfam" id="PF03480">
    <property type="entry name" value="DctP"/>
    <property type="match status" value="1"/>
</dbReference>
<dbReference type="PROSITE" id="PS51257">
    <property type="entry name" value="PROKAR_LIPOPROTEIN"/>
    <property type="match status" value="1"/>
</dbReference>
<keyword evidence="4" id="KW-1185">Reference proteome</keyword>
<feature type="chain" id="PRO_5047542042" evidence="2">
    <location>
        <begin position="21"/>
        <end position="345"/>
    </location>
</feature>
<protein>
    <submittedName>
        <fullName evidence="3">TRAP transporter substrate-binding protein</fullName>
    </submittedName>
</protein>
<dbReference type="Proteomes" id="UP001597493">
    <property type="component" value="Unassembled WGS sequence"/>
</dbReference>
<comment type="caution">
    <text evidence="3">The sequence shown here is derived from an EMBL/GenBank/DDBJ whole genome shotgun (WGS) entry which is preliminary data.</text>
</comment>
<evidence type="ECO:0000256" key="1">
    <source>
        <dbReference type="ARBA" id="ARBA00022729"/>
    </source>
</evidence>
<dbReference type="EMBL" id="JBHUMY010000041">
    <property type="protein sequence ID" value="MFD2663315.1"/>
    <property type="molecule type" value="Genomic_DNA"/>
</dbReference>
<gene>
    <name evidence="3" type="ORF">ACFSW5_24050</name>
</gene>
<evidence type="ECO:0000313" key="4">
    <source>
        <dbReference type="Proteomes" id="UP001597493"/>
    </source>
</evidence>
<dbReference type="CDD" id="cd13671">
    <property type="entry name" value="PBP2_TRAP_SBP_like_3"/>
    <property type="match status" value="1"/>
</dbReference>
<sequence length="345" mass="37914">MKKSKLTMALLSVVMAGALAAGCGGNTKETITGADASAGGSQTEGPKYTFRLADAHPEGYPTVVGDQKFAELVKEKSGGRITIEVFPSAQLGEEKAVIEQVQLGAIEFTRVSTGALGGFNKQYEVFSLPYIFESDEHLWKFLESDKGKALLDSLESSRMKGLAYYSSGARSFYSTKPLGSIDDLKGQKIRVIQNKVNIDLMEALGANATPMNYGEVFSALQTGIIDAAENNYPSYLTSNHYQHAKNLILDQHQRVPETLLISKITWDKLSEADQKIILEAAQESVAVQRAEWDRFEKESEEKIKAAGVTITEVTDLKPWQEAVKPVIDKYRSEYGEILDAIEQAK</sequence>
<dbReference type="InterPro" id="IPR004682">
    <property type="entry name" value="TRAP_DctP"/>
</dbReference>
<dbReference type="RefSeq" id="WP_379279080.1">
    <property type="nucleotide sequence ID" value="NZ_JBHUGT010000039.1"/>
</dbReference>
<dbReference type="PIRSF" id="PIRSF006470">
    <property type="entry name" value="DctB"/>
    <property type="match status" value="1"/>
</dbReference>
<dbReference type="Gene3D" id="3.40.190.170">
    <property type="entry name" value="Bacterial extracellular solute-binding protein, family 7"/>
    <property type="match status" value="1"/>
</dbReference>
<feature type="signal peptide" evidence="2">
    <location>
        <begin position="1"/>
        <end position="20"/>
    </location>
</feature>
<accession>A0ABW5R4A2</accession>
<dbReference type="InterPro" id="IPR018389">
    <property type="entry name" value="DctP_fam"/>
</dbReference>
<keyword evidence="1 2" id="KW-0732">Signal</keyword>
<evidence type="ECO:0000256" key="2">
    <source>
        <dbReference type="SAM" id="SignalP"/>
    </source>
</evidence>
<dbReference type="PANTHER" id="PTHR33376:SF2">
    <property type="entry name" value="DICARBOXYLATE-BINDING PERIPLASMIC PROTEIN"/>
    <property type="match status" value="1"/>
</dbReference>
<dbReference type="NCBIfam" id="TIGR00787">
    <property type="entry name" value="dctP"/>
    <property type="match status" value="1"/>
</dbReference>
<dbReference type="NCBIfam" id="NF037995">
    <property type="entry name" value="TRAP_S1"/>
    <property type="match status" value="1"/>
</dbReference>
<dbReference type="SUPFAM" id="SSF53850">
    <property type="entry name" value="Periplasmic binding protein-like II"/>
    <property type="match status" value="1"/>
</dbReference>
<dbReference type="InterPro" id="IPR038404">
    <property type="entry name" value="TRAP_DctP_sf"/>
</dbReference>
<dbReference type="PANTHER" id="PTHR33376">
    <property type="match status" value="1"/>
</dbReference>
<proteinExistence type="predicted"/>
<organism evidence="3 4">
    <name type="scientific">Paenibacillus thailandensis</name>
    <dbReference type="NCBI Taxonomy" id="393250"/>
    <lineage>
        <taxon>Bacteria</taxon>
        <taxon>Bacillati</taxon>
        <taxon>Bacillota</taxon>
        <taxon>Bacilli</taxon>
        <taxon>Bacillales</taxon>
        <taxon>Paenibacillaceae</taxon>
        <taxon>Paenibacillus</taxon>
    </lineage>
</organism>